<accession>A0ABR7A0Z0</accession>
<dbReference type="EMBL" id="JACOGD010000001">
    <property type="protein sequence ID" value="MBC3930357.1"/>
    <property type="molecule type" value="Genomic_DNA"/>
</dbReference>
<protein>
    <submittedName>
        <fullName evidence="1">Uncharacterized protein</fullName>
    </submittedName>
</protein>
<evidence type="ECO:0000313" key="2">
    <source>
        <dbReference type="Proteomes" id="UP000654304"/>
    </source>
</evidence>
<proteinExistence type="predicted"/>
<sequence length="142" mass="16156">MNLEQCFKQPENERKGCVDLELNNIKVRAEIQEIYAKKGLVWQKYFTVYEAAPTFEFNYFYFDGRIFFDFYSAAFVHVKLPQELVTESPKIPPYISGIEQLCGVAALSVMLITSALIATYKRYTSQTGANAKDKVSLPGAET</sequence>
<comment type="caution">
    <text evidence="1">The sequence shown here is derived from an EMBL/GenBank/DDBJ whole genome shotgun (WGS) entry which is preliminary data.</text>
</comment>
<evidence type="ECO:0000313" key="1">
    <source>
        <dbReference type="EMBL" id="MBC3930357.1"/>
    </source>
</evidence>
<dbReference type="RefSeq" id="WP_186902236.1">
    <property type="nucleotide sequence ID" value="NZ_JACOGD010000001.1"/>
</dbReference>
<organism evidence="1 2">
    <name type="scientific">Undibacterium curvum</name>
    <dbReference type="NCBI Taxonomy" id="2762294"/>
    <lineage>
        <taxon>Bacteria</taxon>
        <taxon>Pseudomonadati</taxon>
        <taxon>Pseudomonadota</taxon>
        <taxon>Betaproteobacteria</taxon>
        <taxon>Burkholderiales</taxon>
        <taxon>Oxalobacteraceae</taxon>
        <taxon>Undibacterium</taxon>
    </lineage>
</organism>
<gene>
    <name evidence="1" type="ORF">H8K43_01635</name>
</gene>
<keyword evidence="2" id="KW-1185">Reference proteome</keyword>
<name>A0ABR7A0Z0_9BURK</name>
<dbReference type="Proteomes" id="UP000654304">
    <property type="component" value="Unassembled WGS sequence"/>
</dbReference>
<reference evidence="1 2" key="1">
    <citation type="submission" date="2020-08" db="EMBL/GenBank/DDBJ databases">
        <title>Novel species isolated from subtropical streams in China.</title>
        <authorList>
            <person name="Lu H."/>
        </authorList>
    </citation>
    <scope>NUCLEOTIDE SEQUENCE [LARGE SCALE GENOMIC DNA]</scope>
    <source>
        <strain evidence="1 2">CY22W</strain>
    </source>
</reference>